<keyword evidence="5" id="KW-0812">Transmembrane</keyword>
<dbReference type="Pfam" id="PF13531">
    <property type="entry name" value="SBP_bac_11"/>
    <property type="match status" value="1"/>
</dbReference>
<dbReference type="FunCoup" id="A0A330L7W9">
    <property type="interactions" value="190"/>
</dbReference>
<dbReference type="AlphaFoldDB" id="A0A330L7W9"/>
<feature type="binding site" evidence="4">
    <location>
        <position position="219"/>
    </location>
    <ligand>
        <name>molybdate</name>
        <dbReference type="ChEBI" id="CHEBI:36264"/>
    </ligand>
</feature>
<keyword evidence="3" id="KW-0732">Signal</keyword>
<dbReference type="InterPro" id="IPR005950">
    <property type="entry name" value="ModA"/>
</dbReference>
<dbReference type="Gene3D" id="3.40.190.10">
    <property type="entry name" value="Periplasmic binding protein-like II"/>
    <property type="match status" value="2"/>
</dbReference>
<gene>
    <name evidence="6" type="primary">modA</name>
    <name evidence="6" type="ORF">NITLEN_50108</name>
</gene>
<evidence type="ECO:0000256" key="2">
    <source>
        <dbReference type="ARBA" id="ARBA00022723"/>
    </source>
</evidence>
<dbReference type="PIRSF" id="PIRSF004846">
    <property type="entry name" value="ModA"/>
    <property type="match status" value="1"/>
</dbReference>
<dbReference type="GO" id="GO:0015689">
    <property type="term" value="P:molybdate ion transport"/>
    <property type="evidence" value="ECO:0007669"/>
    <property type="project" value="InterPro"/>
</dbReference>
<name>A0A330L7W9_9BACT</name>
<keyword evidence="2 4" id="KW-0479">Metal-binding</keyword>
<feature type="binding site" evidence="4">
    <location>
        <position position="63"/>
    </location>
    <ligand>
        <name>molybdate</name>
        <dbReference type="ChEBI" id="CHEBI:36264"/>
    </ligand>
</feature>
<organism evidence="6 7">
    <name type="scientific">Nitrospira lenta</name>
    <dbReference type="NCBI Taxonomy" id="1436998"/>
    <lineage>
        <taxon>Bacteria</taxon>
        <taxon>Pseudomonadati</taxon>
        <taxon>Nitrospirota</taxon>
        <taxon>Nitrospiria</taxon>
        <taxon>Nitrospirales</taxon>
        <taxon>Nitrospiraceae</taxon>
        <taxon>Nitrospira</taxon>
    </lineage>
</organism>
<evidence type="ECO:0000256" key="4">
    <source>
        <dbReference type="PIRSR" id="PIRSR004846-1"/>
    </source>
</evidence>
<dbReference type="OrthoDB" id="9785015at2"/>
<dbReference type="NCBIfam" id="TIGR01256">
    <property type="entry name" value="modA"/>
    <property type="match status" value="1"/>
</dbReference>
<keyword evidence="5" id="KW-1133">Transmembrane helix</keyword>
<keyword evidence="5" id="KW-0472">Membrane</keyword>
<dbReference type="SUPFAM" id="SSF53850">
    <property type="entry name" value="Periplasmic binding protein-like II"/>
    <property type="match status" value="1"/>
</dbReference>
<feature type="transmembrane region" description="Helical" evidence="5">
    <location>
        <begin position="28"/>
        <end position="46"/>
    </location>
</feature>
<reference evidence="7" key="1">
    <citation type="submission" date="2018-04" db="EMBL/GenBank/DDBJ databases">
        <authorList>
            <person name="Lucker S."/>
            <person name="Sakoula D."/>
        </authorList>
    </citation>
    <scope>NUCLEOTIDE SEQUENCE [LARGE SCALE GENOMIC DNA]</scope>
</reference>
<dbReference type="Proteomes" id="UP000248168">
    <property type="component" value="Unassembled WGS sequence"/>
</dbReference>
<evidence type="ECO:0000256" key="1">
    <source>
        <dbReference type="ARBA" id="ARBA00009175"/>
    </source>
</evidence>
<dbReference type="GO" id="GO:0046872">
    <property type="term" value="F:metal ion binding"/>
    <property type="evidence" value="ECO:0007669"/>
    <property type="project" value="UniProtKB-KW"/>
</dbReference>
<evidence type="ECO:0000256" key="3">
    <source>
        <dbReference type="ARBA" id="ARBA00022729"/>
    </source>
</evidence>
<dbReference type="PANTHER" id="PTHR30632">
    <property type="entry name" value="MOLYBDATE-BINDING PERIPLASMIC PROTEIN"/>
    <property type="match status" value="1"/>
</dbReference>
<accession>A0A330L7W9</accession>
<feature type="binding site" evidence="4">
    <location>
        <position position="90"/>
    </location>
    <ligand>
        <name>molybdate</name>
        <dbReference type="ChEBI" id="CHEBI:36264"/>
    </ligand>
</feature>
<dbReference type="InParanoid" id="A0A330L7W9"/>
<dbReference type="EMBL" id="OUNR01000018">
    <property type="protein sequence ID" value="SPP66068.1"/>
    <property type="molecule type" value="Genomic_DNA"/>
</dbReference>
<dbReference type="PANTHER" id="PTHR30632:SF0">
    <property type="entry name" value="SULFATE-BINDING PROTEIN"/>
    <property type="match status" value="1"/>
</dbReference>
<comment type="similarity">
    <text evidence="1">Belongs to the bacterial solute-binding protein ModA family.</text>
</comment>
<keyword evidence="4" id="KW-0500">Molybdenum</keyword>
<evidence type="ECO:0000256" key="5">
    <source>
        <dbReference type="SAM" id="Phobius"/>
    </source>
</evidence>
<dbReference type="InterPro" id="IPR050682">
    <property type="entry name" value="ModA/WtpA"/>
</dbReference>
<evidence type="ECO:0000313" key="6">
    <source>
        <dbReference type="EMBL" id="SPP66068.1"/>
    </source>
</evidence>
<sequence length="289" mass="31127">MHHDRLSQEIHVASAHGTAKKRHTIMKFGNVGLIMAIAIGLAGAFGTNGFAQTESLTVGAPPSLRAVFTEILPMFEREYGASVNVVYAPSKTLSHQIEQGAPIDVFLAAGTDEVAQLYKKGLTLNGRPRTYAQTSLVLVMSTETLATLVSFHDALPNRTTRIALGDPRTSALGDVTARVLARVNPNYMDKSRSNIIYASHSEDIINLIHAGKADVGLVYRVDAINGGQVRISDETPAESYVPVQFGQAVVSTCQEGARGIAKDFSDFLMTPRVQKLLIKYGFDSLPTVG</sequence>
<proteinExistence type="inferred from homology"/>
<keyword evidence="7" id="KW-1185">Reference proteome</keyword>
<protein>
    <submittedName>
        <fullName evidence="6">Molybdenum ABC transporter, periplasmic binding protein</fullName>
    </submittedName>
</protein>
<dbReference type="GO" id="GO:0030973">
    <property type="term" value="F:molybdate ion binding"/>
    <property type="evidence" value="ECO:0007669"/>
    <property type="project" value="TreeGrafter"/>
</dbReference>
<evidence type="ECO:0000313" key="7">
    <source>
        <dbReference type="Proteomes" id="UP000248168"/>
    </source>
</evidence>